<evidence type="ECO:0000256" key="1">
    <source>
        <dbReference type="ARBA" id="ARBA00004141"/>
    </source>
</evidence>
<keyword evidence="8" id="KW-0012">Acyltransferase</keyword>
<dbReference type="UniPathway" id="UPA00196"/>
<dbReference type="PIRSF" id="PIRSF017321">
    <property type="entry name" value="GWT1"/>
    <property type="match status" value="1"/>
</dbReference>
<sequence>MSTDDYKSAKEAFVSNTSGSSIWHINLVSCNALASIALYSALRQRLSWSLPFIFEYNILVTPLILSITIFALKPLILLVILCLLIGLTLIVPPRPPPPPLTPIMSPTKRTLSLEHTESLDKLATPGSSDSEDEVPRPPVVGLQPVAAVSTYRAHMMLLTILSILAVDFPIFPRELAKCETFGVSMMDLGVGSFVFSQGLVSAIPMVKDVEYLRRPMSSKLSTTIIKLLPIVALGLVRVILVKGTDYPEHASEYGTHWNFFLTLAILPAFQVLVHPFILTTPIATIALLITCFHQLLLSYTSLQSWTLDSPRISLLSHNKEGVVSLPGYLSIQLLGLLTGTLVLPATPSTFRRALRSRNPTAIGLSPSPRAMATDRAQAQLNSMRRFGGGARRQFLIPKRELRKDDKIAIELSSYAAIWWTLYGIAYVYEVGGGVSRRLANLQYVLWTASFNTTFLLGYIVLDIQFYPTKSFVAGLRFSEANLAPVLLEAINKNGLILFLLANVATGLINLSVQTMYTSNSKAFLILILYSFVIAIVAWFTRHRRLVKL</sequence>
<feature type="transmembrane region" description="Helical" evidence="8">
    <location>
        <begin position="63"/>
        <end position="91"/>
    </location>
</feature>
<evidence type="ECO:0000256" key="5">
    <source>
        <dbReference type="ARBA" id="ARBA00022692"/>
    </source>
</evidence>
<organism evidence="9 10">
    <name type="scientific">Sistotremastrum suecicum HHB10207 ss-3</name>
    <dbReference type="NCBI Taxonomy" id="1314776"/>
    <lineage>
        <taxon>Eukaryota</taxon>
        <taxon>Fungi</taxon>
        <taxon>Dikarya</taxon>
        <taxon>Basidiomycota</taxon>
        <taxon>Agaricomycotina</taxon>
        <taxon>Agaricomycetes</taxon>
        <taxon>Sistotremastrales</taxon>
        <taxon>Sistotremastraceae</taxon>
        <taxon>Sistotremastrum</taxon>
    </lineage>
</organism>
<feature type="transmembrane region" description="Helical" evidence="8">
    <location>
        <begin position="495"/>
        <end position="516"/>
    </location>
</feature>
<comment type="similarity">
    <text evidence="3 8">Belongs to the PIGW family.</text>
</comment>
<dbReference type="PANTHER" id="PTHR20661:SF0">
    <property type="entry name" value="PHOSPHATIDYLINOSITOL-GLYCAN BIOSYNTHESIS CLASS W PROTEIN"/>
    <property type="match status" value="1"/>
</dbReference>
<name>A0A166I5B0_9AGAM</name>
<dbReference type="GO" id="GO:0005789">
    <property type="term" value="C:endoplasmic reticulum membrane"/>
    <property type="evidence" value="ECO:0007669"/>
    <property type="project" value="UniProtKB-SubCell"/>
</dbReference>
<accession>A0A166I5B0</accession>
<evidence type="ECO:0000256" key="3">
    <source>
        <dbReference type="ARBA" id="ARBA00007559"/>
    </source>
</evidence>
<dbReference type="Proteomes" id="UP000076798">
    <property type="component" value="Unassembled WGS sequence"/>
</dbReference>
<keyword evidence="7 8" id="KW-0472">Membrane</keyword>
<dbReference type="EMBL" id="KV428008">
    <property type="protein sequence ID" value="KZT43407.1"/>
    <property type="molecule type" value="Genomic_DNA"/>
</dbReference>
<feature type="transmembrane region" description="Helical" evidence="8">
    <location>
        <begin position="325"/>
        <end position="345"/>
    </location>
</feature>
<feature type="transmembrane region" description="Helical" evidence="8">
    <location>
        <begin position="22"/>
        <end position="42"/>
    </location>
</feature>
<comment type="subcellular location">
    <subcellularLocation>
        <location evidence="8">Endoplasmic reticulum membrane</location>
        <topology evidence="8">Multi-pass membrane protein</topology>
    </subcellularLocation>
    <subcellularLocation>
        <location evidence="1">Membrane</location>
        <topology evidence="1">Multi-pass membrane protein</topology>
    </subcellularLocation>
</comment>
<comment type="pathway">
    <text evidence="2 8">Glycolipid biosynthesis; glycosylphosphatidylinositol-anchor biosynthesis.</text>
</comment>
<dbReference type="GO" id="GO:0072659">
    <property type="term" value="P:protein localization to plasma membrane"/>
    <property type="evidence" value="ECO:0007669"/>
    <property type="project" value="TreeGrafter"/>
</dbReference>
<dbReference type="PANTHER" id="PTHR20661">
    <property type="entry name" value="PHOSPHATIDYLINOSITOL-GLYCAN BIOSYNTHESIS CLASS W PROTEIN"/>
    <property type="match status" value="1"/>
</dbReference>
<feature type="transmembrane region" description="Helical" evidence="8">
    <location>
        <begin position="285"/>
        <end position="305"/>
    </location>
</feature>
<reference evidence="9 10" key="1">
    <citation type="journal article" date="2016" name="Mol. Biol. Evol.">
        <title>Comparative Genomics of Early-Diverging Mushroom-Forming Fungi Provides Insights into the Origins of Lignocellulose Decay Capabilities.</title>
        <authorList>
            <person name="Nagy L.G."/>
            <person name="Riley R."/>
            <person name="Tritt A."/>
            <person name="Adam C."/>
            <person name="Daum C."/>
            <person name="Floudas D."/>
            <person name="Sun H."/>
            <person name="Yadav J.S."/>
            <person name="Pangilinan J."/>
            <person name="Larsson K.H."/>
            <person name="Matsuura K."/>
            <person name="Barry K."/>
            <person name="Labutti K."/>
            <person name="Kuo R."/>
            <person name="Ohm R.A."/>
            <person name="Bhattacharya S.S."/>
            <person name="Shirouzu T."/>
            <person name="Yoshinaga Y."/>
            <person name="Martin F.M."/>
            <person name="Grigoriev I.V."/>
            <person name="Hibbett D.S."/>
        </authorList>
    </citation>
    <scope>NUCLEOTIDE SEQUENCE [LARGE SCALE GENOMIC DNA]</scope>
    <source>
        <strain evidence="9 10">HHB10207 ss-3</strain>
    </source>
</reference>
<evidence type="ECO:0000256" key="4">
    <source>
        <dbReference type="ARBA" id="ARBA00022502"/>
    </source>
</evidence>
<keyword evidence="10" id="KW-1185">Reference proteome</keyword>
<dbReference type="AlphaFoldDB" id="A0A166I5B0"/>
<dbReference type="GO" id="GO:0032216">
    <property type="term" value="F:glucosaminyl-phosphatidylinositol O-acyltransferase activity"/>
    <property type="evidence" value="ECO:0007669"/>
    <property type="project" value="TreeGrafter"/>
</dbReference>
<keyword evidence="8" id="KW-0808">Transferase</keyword>
<feature type="transmembrane region" description="Helical" evidence="8">
    <location>
        <begin position="151"/>
        <end position="171"/>
    </location>
</feature>
<evidence type="ECO:0000256" key="6">
    <source>
        <dbReference type="ARBA" id="ARBA00022989"/>
    </source>
</evidence>
<feature type="transmembrane region" description="Helical" evidence="8">
    <location>
        <begin position="522"/>
        <end position="540"/>
    </location>
</feature>
<comment type="function">
    <text evidence="8">A acetyltransferase, which acetylates the inositol ring of phosphatidylinositol during biosynthesis of GPI-anchor.</text>
</comment>
<dbReference type="STRING" id="1314776.A0A166I5B0"/>
<keyword evidence="8" id="KW-0256">Endoplasmic reticulum</keyword>
<gene>
    <name evidence="9" type="ORF">SISSUDRAFT_1112164</name>
</gene>
<evidence type="ECO:0000256" key="7">
    <source>
        <dbReference type="ARBA" id="ARBA00023136"/>
    </source>
</evidence>
<evidence type="ECO:0000313" key="10">
    <source>
        <dbReference type="Proteomes" id="UP000076798"/>
    </source>
</evidence>
<keyword evidence="4 8" id="KW-0337">GPI-anchor biosynthesis</keyword>
<dbReference type="GO" id="GO:0006506">
    <property type="term" value="P:GPI anchor biosynthetic process"/>
    <property type="evidence" value="ECO:0007669"/>
    <property type="project" value="UniProtKB-UniPathway"/>
</dbReference>
<dbReference type="Pfam" id="PF06423">
    <property type="entry name" value="GWT1"/>
    <property type="match status" value="1"/>
</dbReference>
<feature type="transmembrane region" description="Helical" evidence="8">
    <location>
        <begin position="407"/>
        <end position="428"/>
    </location>
</feature>
<dbReference type="EC" id="2.3.-.-" evidence="8"/>
<keyword evidence="6 8" id="KW-1133">Transmembrane helix</keyword>
<proteinExistence type="inferred from homology"/>
<evidence type="ECO:0000313" key="9">
    <source>
        <dbReference type="EMBL" id="KZT43407.1"/>
    </source>
</evidence>
<dbReference type="OrthoDB" id="15270at2759"/>
<evidence type="ECO:0000256" key="2">
    <source>
        <dbReference type="ARBA" id="ARBA00004687"/>
    </source>
</evidence>
<feature type="transmembrane region" description="Helical" evidence="8">
    <location>
        <begin position="223"/>
        <end position="240"/>
    </location>
</feature>
<dbReference type="InterPro" id="IPR009447">
    <property type="entry name" value="PIGW/GWT1"/>
</dbReference>
<evidence type="ECO:0000256" key="8">
    <source>
        <dbReference type="RuleBase" id="RU280819"/>
    </source>
</evidence>
<feature type="transmembrane region" description="Helical" evidence="8">
    <location>
        <begin position="443"/>
        <end position="461"/>
    </location>
</feature>
<keyword evidence="5 8" id="KW-0812">Transmembrane</keyword>
<feature type="transmembrane region" description="Helical" evidence="8">
    <location>
        <begin position="260"/>
        <end position="278"/>
    </location>
</feature>
<protein>
    <recommendedName>
        <fullName evidence="8">GPI-anchored wall transfer protein</fullName>
        <ecNumber evidence="8">2.3.-.-</ecNumber>
    </recommendedName>
</protein>